<name>A0ABQ9I7K2_9NEOP</name>
<reference evidence="1 2" key="1">
    <citation type="submission" date="2023-02" db="EMBL/GenBank/DDBJ databases">
        <title>LHISI_Scaffold_Assembly.</title>
        <authorList>
            <person name="Stuart O.P."/>
            <person name="Cleave R."/>
            <person name="Magrath M.J.L."/>
            <person name="Mikheyev A.S."/>
        </authorList>
    </citation>
    <scope>NUCLEOTIDE SEQUENCE [LARGE SCALE GENOMIC DNA]</scope>
    <source>
        <strain evidence="1">Daus_M_001</strain>
        <tissue evidence="1">Leg muscle</tissue>
    </source>
</reference>
<comment type="caution">
    <text evidence="1">The sequence shown here is derived from an EMBL/GenBank/DDBJ whole genome shotgun (WGS) entry which is preliminary data.</text>
</comment>
<accession>A0ABQ9I7K2</accession>
<keyword evidence="2" id="KW-1185">Reference proteome</keyword>
<dbReference type="PANTHER" id="PTHR45913">
    <property type="entry name" value="EPM2A-INTERACTING PROTEIN 1"/>
    <property type="match status" value="1"/>
</dbReference>
<evidence type="ECO:0008006" key="3">
    <source>
        <dbReference type="Google" id="ProtNLM"/>
    </source>
</evidence>
<evidence type="ECO:0000313" key="2">
    <source>
        <dbReference type="Proteomes" id="UP001159363"/>
    </source>
</evidence>
<evidence type="ECO:0000313" key="1">
    <source>
        <dbReference type="EMBL" id="KAJ8892311.1"/>
    </source>
</evidence>
<dbReference type="EMBL" id="JARBHB010000002">
    <property type="protein sequence ID" value="KAJ8892311.1"/>
    <property type="molecule type" value="Genomic_DNA"/>
</dbReference>
<proteinExistence type="predicted"/>
<protein>
    <recommendedName>
        <fullName evidence="3">DUF4371 domain-containing protein</fullName>
    </recommendedName>
</protein>
<dbReference type="PANTHER" id="PTHR45913:SF5">
    <property type="entry name" value="GENERAL TRANSCRIPTION FACTOR II-I REPEAT DOMAIN-CONTAINING PROTEIN 2A-LIKE PROTEIN"/>
    <property type="match status" value="1"/>
</dbReference>
<organism evidence="1 2">
    <name type="scientific">Dryococelus australis</name>
    <dbReference type="NCBI Taxonomy" id="614101"/>
    <lineage>
        <taxon>Eukaryota</taxon>
        <taxon>Metazoa</taxon>
        <taxon>Ecdysozoa</taxon>
        <taxon>Arthropoda</taxon>
        <taxon>Hexapoda</taxon>
        <taxon>Insecta</taxon>
        <taxon>Pterygota</taxon>
        <taxon>Neoptera</taxon>
        <taxon>Polyneoptera</taxon>
        <taxon>Phasmatodea</taxon>
        <taxon>Verophasmatodea</taxon>
        <taxon>Anareolatae</taxon>
        <taxon>Phasmatidae</taxon>
        <taxon>Eurycanthinae</taxon>
        <taxon>Dryococelus</taxon>
    </lineage>
</organism>
<gene>
    <name evidence="1" type="ORF">PR048_004891</name>
</gene>
<sequence>MQPIQLSANTVMRRIEVMTSDVILHFSKIWRAVIIFHSSLTTLHTLLILLKLMKVIPLHGRTTGQVIYSQLQNLISYEKIPVSKLVGLITDGASAMIGDQK</sequence>
<dbReference type="Proteomes" id="UP001159363">
    <property type="component" value="Chromosome 2"/>
</dbReference>